<reference evidence="7 8" key="1">
    <citation type="submission" date="2019-03" db="EMBL/GenBank/DDBJ databases">
        <title>First draft genome of Liparis tanakae, snailfish: a comprehensive survey of snailfish specific genes.</title>
        <authorList>
            <person name="Kim W."/>
            <person name="Song I."/>
            <person name="Jeong J.-H."/>
            <person name="Kim D."/>
            <person name="Kim S."/>
            <person name="Ryu S."/>
            <person name="Song J.Y."/>
            <person name="Lee S.K."/>
        </authorList>
    </citation>
    <scope>NUCLEOTIDE SEQUENCE [LARGE SCALE GENOMIC DNA]</scope>
    <source>
        <tissue evidence="7">Muscle</tissue>
    </source>
</reference>
<dbReference type="InterPro" id="IPR000276">
    <property type="entry name" value="GPCR_Rhodpsn"/>
</dbReference>
<evidence type="ECO:0000256" key="2">
    <source>
        <dbReference type="ARBA" id="ARBA00022692"/>
    </source>
</evidence>
<dbReference type="PANTHER" id="PTHR26451">
    <property type="entry name" value="G_PROTEIN_RECEP_F1_2 DOMAIN-CONTAINING PROTEIN"/>
    <property type="match status" value="1"/>
</dbReference>
<dbReference type="GO" id="GO:0005549">
    <property type="term" value="F:odorant binding"/>
    <property type="evidence" value="ECO:0007669"/>
    <property type="project" value="TreeGrafter"/>
</dbReference>
<keyword evidence="2 5" id="KW-0812">Transmembrane</keyword>
<evidence type="ECO:0000256" key="1">
    <source>
        <dbReference type="ARBA" id="ARBA00004370"/>
    </source>
</evidence>
<keyword evidence="8" id="KW-1185">Reference proteome</keyword>
<evidence type="ECO:0000313" key="8">
    <source>
        <dbReference type="Proteomes" id="UP000314294"/>
    </source>
</evidence>
<dbReference type="InterPro" id="IPR017452">
    <property type="entry name" value="GPCR_Rhodpsn_7TM"/>
</dbReference>
<proteinExistence type="predicted"/>
<dbReference type="OrthoDB" id="6359945at2759"/>
<dbReference type="InterPro" id="IPR052921">
    <property type="entry name" value="GPCR1_Superfamily_Member"/>
</dbReference>
<accession>A0A4Z2FQD9</accession>
<evidence type="ECO:0000256" key="3">
    <source>
        <dbReference type="ARBA" id="ARBA00022989"/>
    </source>
</evidence>
<protein>
    <submittedName>
        <fullName evidence="7">Olfactory receptor 4D9</fullName>
    </submittedName>
</protein>
<dbReference type="Proteomes" id="UP000314294">
    <property type="component" value="Unassembled WGS sequence"/>
</dbReference>
<dbReference type="GO" id="GO:0004930">
    <property type="term" value="F:G protein-coupled receptor activity"/>
    <property type="evidence" value="ECO:0007669"/>
    <property type="project" value="InterPro"/>
</dbReference>
<gene>
    <name evidence="7" type="primary">OR4D9</name>
    <name evidence="7" type="ORF">EYF80_047250</name>
</gene>
<dbReference type="GO" id="GO:0016020">
    <property type="term" value="C:membrane"/>
    <property type="evidence" value="ECO:0007669"/>
    <property type="project" value="UniProtKB-SubCell"/>
</dbReference>
<dbReference type="FunFam" id="1.20.1070.10:FF:000096">
    <property type="entry name" value="Odorant receptor 131-2"/>
    <property type="match status" value="1"/>
</dbReference>
<dbReference type="EMBL" id="SRLO01001028">
    <property type="protein sequence ID" value="TNN42562.1"/>
    <property type="molecule type" value="Genomic_DNA"/>
</dbReference>
<dbReference type="CDD" id="cd00637">
    <property type="entry name" value="7tm_classA_rhodopsin-like"/>
    <property type="match status" value="1"/>
</dbReference>
<feature type="transmembrane region" description="Helical" evidence="5">
    <location>
        <begin position="99"/>
        <end position="121"/>
    </location>
</feature>
<dbReference type="PRINTS" id="PR00237">
    <property type="entry name" value="GPCRRHODOPSN"/>
</dbReference>
<keyword evidence="3 5" id="KW-1133">Transmembrane helix</keyword>
<dbReference type="SUPFAM" id="SSF81321">
    <property type="entry name" value="Family A G protein-coupled receptor-like"/>
    <property type="match status" value="1"/>
</dbReference>
<feature type="domain" description="G-protein coupled receptors family 1 profile" evidence="6">
    <location>
        <begin position="20"/>
        <end position="196"/>
    </location>
</feature>
<feature type="transmembrane region" description="Helical" evidence="5">
    <location>
        <begin position="176"/>
        <end position="198"/>
    </location>
</feature>
<dbReference type="PANTHER" id="PTHR26451:SF998">
    <property type="entry name" value="ODORANT RECEPTOR-RELATED"/>
    <property type="match status" value="1"/>
</dbReference>
<evidence type="ECO:0000313" key="7">
    <source>
        <dbReference type="EMBL" id="TNN42562.1"/>
    </source>
</evidence>
<dbReference type="AlphaFoldDB" id="A0A4Z2FQD9"/>
<comment type="subcellular location">
    <subcellularLocation>
        <location evidence="1">Membrane</location>
    </subcellularLocation>
</comment>
<dbReference type="Gene3D" id="1.20.1070.10">
    <property type="entry name" value="Rhodopsin 7-helix transmembrane proteins"/>
    <property type="match status" value="1"/>
</dbReference>
<comment type="caution">
    <text evidence="7">The sequence shown here is derived from an EMBL/GenBank/DDBJ whole genome shotgun (WGS) entry which is preliminary data.</text>
</comment>
<keyword evidence="4 5" id="KW-0472">Membrane</keyword>
<keyword evidence="7" id="KW-0675">Receptor</keyword>
<evidence type="ECO:0000259" key="6">
    <source>
        <dbReference type="PROSITE" id="PS50262"/>
    </source>
</evidence>
<evidence type="ECO:0000256" key="4">
    <source>
        <dbReference type="ARBA" id="ARBA00023136"/>
    </source>
</evidence>
<dbReference type="Pfam" id="PF00001">
    <property type="entry name" value="7tm_1"/>
    <property type="match status" value="1"/>
</dbReference>
<dbReference type="PROSITE" id="PS50262">
    <property type="entry name" value="G_PROTEIN_RECEP_F1_2"/>
    <property type="match status" value="1"/>
</dbReference>
<feature type="transmembrane region" description="Helical" evidence="5">
    <location>
        <begin position="49"/>
        <end position="70"/>
    </location>
</feature>
<evidence type="ECO:0000256" key="5">
    <source>
        <dbReference type="SAM" id="Phobius"/>
    </source>
</evidence>
<dbReference type="GO" id="GO:0004984">
    <property type="term" value="F:olfactory receptor activity"/>
    <property type="evidence" value="ECO:0007669"/>
    <property type="project" value="TreeGrafter"/>
</dbReference>
<name>A0A4Z2FQD9_9TELE</name>
<sequence>MYISEPLMGLICPSNHPLNLAGMAVERYIAICRPLHHVHICTVQRAHALIALIWVVSFIPAVVDVFIVLATQPLSFFSTVVVCYHGNMYNTKYHKVHTAVVEALLFSFVFFTVIVTYLKVLCTARAVAGSDRSAARSAHNTILLHGVQLLLCMLTFMAPFITFPLVAAWPRDRTEILFTSFLFTNVFPRLLSPLIYGVRDKKFRTQIRLLFCTIEKRAEPAVGSQRRSRQESH</sequence>
<feature type="transmembrane region" description="Helical" evidence="5">
    <location>
        <begin position="142"/>
        <end position="170"/>
    </location>
</feature>
<organism evidence="7 8">
    <name type="scientific">Liparis tanakae</name>
    <name type="common">Tanaka's snailfish</name>
    <dbReference type="NCBI Taxonomy" id="230148"/>
    <lineage>
        <taxon>Eukaryota</taxon>
        <taxon>Metazoa</taxon>
        <taxon>Chordata</taxon>
        <taxon>Craniata</taxon>
        <taxon>Vertebrata</taxon>
        <taxon>Euteleostomi</taxon>
        <taxon>Actinopterygii</taxon>
        <taxon>Neopterygii</taxon>
        <taxon>Teleostei</taxon>
        <taxon>Neoteleostei</taxon>
        <taxon>Acanthomorphata</taxon>
        <taxon>Eupercaria</taxon>
        <taxon>Perciformes</taxon>
        <taxon>Cottioidei</taxon>
        <taxon>Cottales</taxon>
        <taxon>Liparidae</taxon>
        <taxon>Liparis</taxon>
    </lineage>
</organism>